<evidence type="ECO:0000256" key="4">
    <source>
        <dbReference type="PROSITE-ProRule" id="PRU00473"/>
    </source>
</evidence>
<dbReference type="CDD" id="cd07185">
    <property type="entry name" value="OmpA_C-like"/>
    <property type="match status" value="1"/>
</dbReference>
<protein>
    <submittedName>
        <fullName evidence="8">OmpA family protein</fullName>
    </submittedName>
</protein>
<sequence>MSPLVLALAIALLSPSSGAVPLSPPSGVAPLSPPLGGVSLSPLAGVVSLSPPAEVPEENLRAAVLDLTLTVQPLRTETAEGRGRRITISSDVLFGFDRATLTPLAVRHLAAVATRLRTATGTVRVDGYTDALGTTAYNVGLSRRRAESVKRELDRVLAGRPRVVAAGHGEADPVAPNTEGGADNPAGRAENRRVVIHFTG</sequence>
<dbReference type="PROSITE" id="PS51123">
    <property type="entry name" value="OMPA_2"/>
    <property type="match status" value="1"/>
</dbReference>
<dbReference type="Gene3D" id="3.30.1330.60">
    <property type="entry name" value="OmpA-like domain"/>
    <property type="match status" value="1"/>
</dbReference>
<organism evidence="8 9">
    <name type="scientific">Nonomuraea fuscirosea</name>
    <dbReference type="NCBI Taxonomy" id="1291556"/>
    <lineage>
        <taxon>Bacteria</taxon>
        <taxon>Bacillati</taxon>
        <taxon>Actinomycetota</taxon>
        <taxon>Actinomycetes</taxon>
        <taxon>Streptosporangiales</taxon>
        <taxon>Streptosporangiaceae</taxon>
        <taxon>Nonomuraea</taxon>
    </lineage>
</organism>
<reference evidence="8 9" key="1">
    <citation type="submission" date="2018-03" db="EMBL/GenBank/DDBJ databases">
        <title>Genomic Encyclopedia of Type Strains, Phase III (KMG-III): the genomes of soil and plant-associated and newly described type strains.</title>
        <authorList>
            <person name="Whitman W."/>
        </authorList>
    </citation>
    <scope>NUCLEOTIDE SEQUENCE [LARGE SCALE GENOMIC DNA]</scope>
    <source>
        <strain evidence="8 9">CGMCC 4.7104</strain>
    </source>
</reference>
<dbReference type="PANTHER" id="PTHR30329">
    <property type="entry name" value="STATOR ELEMENT OF FLAGELLAR MOTOR COMPLEX"/>
    <property type="match status" value="1"/>
</dbReference>
<dbReference type="InterPro" id="IPR050330">
    <property type="entry name" value="Bact_OuterMem_StrucFunc"/>
</dbReference>
<dbReference type="Proteomes" id="UP000238312">
    <property type="component" value="Unassembled WGS sequence"/>
</dbReference>
<name>A0A2T0MRE9_9ACTN</name>
<dbReference type="AlphaFoldDB" id="A0A2T0MRE9"/>
<dbReference type="InterPro" id="IPR006665">
    <property type="entry name" value="OmpA-like"/>
</dbReference>
<evidence type="ECO:0000313" key="9">
    <source>
        <dbReference type="Proteomes" id="UP000238312"/>
    </source>
</evidence>
<feature type="chain" id="PRO_5038884295" evidence="6">
    <location>
        <begin position="20"/>
        <end position="200"/>
    </location>
</feature>
<feature type="domain" description="OmpA-like" evidence="7">
    <location>
        <begin position="81"/>
        <end position="200"/>
    </location>
</feature>
<evidence type="ECO:0000256" key="5">
    <source>
        <dbReference type="SAM" id="MobiDB-lite"/>
    </source>
</evidence>
<dbReference type="RefSeq" id="WP_181308066.1">
    <property type="nucleotide sequence ID" value="NZ_PVNG01000016.1"/>
</dbReference>
<dbReference type="PANTHER" id="PTHR30329:SF21">
    <property type="entry name" value="LIPOPROTEIN YIAD-RELATED"/>
    <property type="match status" value="1"/>
</dbReference>
<comment type="subcellular location">
    <subcellularLocation>
        <location evidence="1">Cell outer membrane</location>
    </subcellularLocation>
</comment>
<dbReference type="GO" id="GO:0009279">
    <property type="term" value="C:cell outer membrane"/>
    <property type="evidence" value="ECO:0007669"/>
    <property type="project" value="UniProtKB-SubCell"/>
</dbReference>
<feature type="region of interest" description="Disordered" evidence="5">
    <location>
        <begin position="167"/>
        <end position="190"/>
    </location>
</feature>
<gene>
    <name evidence="8" type="ORF">B0I32_116215</name>
</gene>
<comment type="caution">
    <text evidence="8">The sequence shown here is derived from an EMBL/GenBank/DDBJ whole genome shotgun (WGS) entry which is preliminary data.</text>
</comment>
<keyword evidence="3" id="KW-0998">Cell outer membrane</keyword>
<feature type="signal peptide" evidence="6">
    <location>
        <begin position="1"/>
        <end position="19"/>
    </location>
</feature>
<evidence type="ECO:0000256" key="6">
    <source>
        <dbReference type="SAM" id="SignalP"/>
    </source>
</evidence>
<evidence type="ECO:0000259" key="7">
    <source>
        <dbReference type="PROSITE" id="PS51123"/>
    </source>
</evidence>
<dbReference type="SUPFAM" id="SSF103088">
    <property type="entry name" value="OmpA-like"/>
    <property type="match status" value="1"/>
</dbReference>
<evidence type="ECO:0000256" key="1">
    <source>
        <dbReference type="ARBA" id="ARBA00004442"/>
    </source>
</evidence>
<accession>A0A2T0MRE9</accession>
<evidence type="ECO:0000313" key="8">
    <source>
        <dbReference type="EMBL" id="PRX60824.1"/>
    </source>
</evidence>
<dbReference type="InterPro" id="IPR006664">
    <property type="entry name" value="OMP_bac"/>
</dbReference>
<dbReference type="Pfam" id="PF00691">
    <property type="entry name" value="OmpA"/>
    <property type="match status" value="1"/>
</dbReference>
<dbReference type="InterPro" id="IPR036737">
    <property type="entry name" value="OmpA-like_sf"/>
</dbReference>
<evidence type="ECO:0000256" key="2">
    <source>
        <dbReference type="ARBA" id="ARBA00023136"/>
    </source>
</evidence>
<dbReference type="PRINTS" id="PR01021">
    <property type="entry name" value="OMPADOMAIN"/>
</dbReference>
<keyword evidence="6" id="KW-0732">Signal</keyword>
<proteinExistence type="predicted"/>
<dbReference type="EMBL" id="PVNG01000016">
    <property type="protein sequence ID" value="PRX60824.1"/>
    <property type="molecule type" value="Genomic_DNA"/>
</dbReference>
<keyword evidence="2 4" id="KW-0472">Membrane</keyword>
<keyword evidence="9" id="KW-1185">Reference proteome</keyword>
<evidence type="ECO:0000256" key="3">
    <source>
        <dbReference type="ARBA" id="ARBA00023237"/>
    </source>
</evidence>